<evidence type="ECO:0000313" key="3">
    <source>
        <dbReference type="Proteomes" id="UP000308197"/>
    </source>
</evidence>
<dbReference type="InterPro" id="IPR011009">
    <property type="entry name" value="Kinase-like_dom_sf"/>
</dbReference>
<dbReference type="PROSITE" id="PS50011">
    <property type="entry name" value="PROTEIN_KINASE_DOM"/>
    <property type="match status" value="1"/>
</dbReference>
<dbReference type="AlphaFoldDB" id="A0A5C3NUI1"/>
<protein>
    <recommendedName>
        <fullName evidence="1">Protein kinase domain-containing protein</fullName>
    </recommendedName>
</protein>
<proteinExistence type="predicted"/>
<dbReference type="GO" id="GO:0005524">
    <property type="term" value="F:ATP binding"/>
    <property type="evidence" value="ECO:0007669"/>
    <property type="project" value="InterPro"/>
</dbReference>
<feature type="domain" description="Protein kinase" evidence="1">
    <location>
        <begin position="138"/>
        <end position="407"/>
    </location>
</feature>
<evidence type="ECO:0000259" key="1">
    <source>
        <dbReference type="PROSITE" id="PS50011"/>
    </source>
</evidence>
<organism evidence="2 3">
    <name type="scientific">Polyporus arcularius HHB13444</name>
    <dbReference type="NCBI Taxonomy" id="1314778"/>
    <lineage>
        <taxon>Eukaryota</taxon>
        <taxon>Fungi</taxon>
        <taxon>Dikarya</taxon>
        <taxon>Basidiomycota</taxon>
        <taxon>Agaricomycotina</taxon>
        <taxon>Agaricomycetes</taxon>
        <taxon>Polyporales</taxon>
        <taxon>Polyporaceae</taxon>
        <taxon>Polyporus</taxon>
    </lineage>
</organism>
<dbReference type="Proteomes" id="UP000308197">
    <property type="component" value="Unassembled WGS sequence"/>
</dbReference>
<sequence>MLRNSRLPSPNLRRNMVAGPEVRESTVTRGRLEACYHYTIATQLPSSQPRSSGWYLEQVNSTTDLHGSSGVHGHTGPPNTSRLTDITVPLMSTLLFPRHAANALPESDDDSILTIRLPLAVGNPTSVVSDAGLGGTAHGPVDAMWSGNFQTLYTSRILDCLTKEEDDQKPSRASKRPRCQVYIAALKILGTHGGGAEQLVVCKVAHHQESLERLFKEARFYTSSLLELQEQIIPGFLGLFAGYIDGVPIGVAVLRYCGHPLSETGEQFMAFSQNIRSQIYVAFTLIHQVGVLHNDIAERNILCDRHGKIWIIDFECAQPHRPCGLSHEKVQFNCNIVPKSKMDCRELRYLIERLDAWYSELGVADRIARSQATIFVTTFQSWLDRRRELELGAPLWDEWFKEDEYFE</sequence>
<name>A0A5C3NUI1_9APHY</name>
<accession>A0A5C3NUI1</accession>
<gene>
    <name evidence="2" type="ORF">K466DRAFT_656304</name>
</gene>
<dbReference type="InterPro" id="IPR000719">
    <property type="entry name" value="Prot_kinase_dom"/>
</dbReference>
<dbReference type="InParanoid" id="A0A5C3NUI1"/>
<dbReference type="GO" id="GO:0004672">
    <property type="term" value="F:protein kinase activity"/>
    <property type="evidence" value="ECO:0007669"/>
    <property type="project" value="InterPro"/>
</dbReference>
<dbReference type="EMBL" id="ML211648">
    <property type="protein sequence ID" value="TFK81146.1"/>
    <property type="molecule type" value="Genomic_DNA"/>
</dbReference>
<dbReference type="Gene3D" id="1.10.510.10">
    <property type="entry name" value="Transferase(Phosphotransferase) domain 1"/>
    <property type="match status" value="1"/>
</dbReference>
<reference evidence="2 3" key="1">
    <citation type="journal article" date="2019" name="Nat. Ecol. Evol.">
        <title>Megaphylogeny resolves global patterns of mushroom evolution.</title>
        <authorList>
            <person name="Varga T."/>
            <person name="Krizsan K."/>
            <person name="Foldi C."/>
            <person name="Dima B."/>
            <person name="Sanchez-Garcia M."/>
            <person name="Sanchez-Ramirez S."/>
            <person name="Szollosi G.J."/>
            <person name="Szarkandi J.G."/>
            <person name="Papp V."/>
            <person name="Albert L."/>
            <person name="Andreopoulos W."/>
            <person name="Angelini C."/>
            <person name="Antonin V."/>
            <person name="Barry K.W."/>
            <person name="Bougher N.L."/>
            <person name="Buchanan P."/>
            <person name="Buyck B."/>
            <person name="Bense V."/>
            <person name="Catcheside P."/>
            <person name="Chovatia M."/>
            <person name="Cooper J."/>
            <person name="Damon W."/>
            <person name="Desjardin D."/>
            <person name="Finy P."/>
            <person name="Geml J."/>
            <person name="Haridas S."/>
            <person name="Hughes K."/>
            <person name="Justo A."/>
            <person name="Karasinski D."/>
            <person name="Kautmanova I."/>
            <person name="Kiss B."/>
            <person name="Kocsube S."/>
            <person name="Kotiranta H."/>
            <person name="LaButti K.M."/>
            <person name="Lechner B.E."/>
            <person name="Liimatainen K."/>
            <person name="Lipzen A."/>
            <person name="Lukacs Z."/>
            <person name="Mihaltcheva S."/>
            <person name="Morgado L.N."/>
            <person name="Niskanen T."/>
            <person name="Noordeloos M.E."/>
            <person name="Ohm R.A."/>
            <person name="Ortiz-Santana B."/>
            <person name="Ovrebo C."/>
            <person name="Racz N."/>
            <person name="Riley R."/>
            <person name="Savchenko A."/>
            <person name="Shiryaev A."/>
            <person name="Soop K."/>
            <person name="Spirin V."/>
            <person name="Szebenyi C."/>
            <person name="Tomsovsky M."/>
            <person name="Tulloss R.E."/>
            <person name="Uehling J."/>
            <person name="Grigoriev I.V."/>
            <person name="Vagvolgyi C."/>
            <person name="Papp T."/>
            <person name="Martin F.M."/>
            <person name="Miettinen O."/>
            <person name="Hibbett D.S."/>
            <person name="Nagy L.G."/>
        </authorList>
    </citation>
    <scope>NUCLEOTIDE SEQUENCE [LARGE SCALE GENOMIC DNA]</scope>
    <source>
        <strain evidence="2 3">HHB13444</strain>
    </source>
</reference>
<keyword evidence="3" id="KW-1185">Reference proteome</keyword>
<dbReference type="SUPFAM" id="SSF56112">
    <property type="entry name" value="Protein kinase-like (PK-like)"/>
    <property type="match status" value="1"/>
</dbReference>
<evidence type="ECO:0000313" key="2">
    <source>
        <dbReference type="EMBL" id="TFK81146.1"/>
    </source>
</evidence>